<dbReference type="EMBL" id="JASBWT010000008">
    <property type="protein sequence ID" value="KAJ9102485.1"/>
    <property type="molecule type" value="Genomic_DNA"/>
</dbReference>
<evidence type="ECO:0000313" key="2">
    <source>
        <dbReference type="Proteomes" id="UP001227268"/>
    </source>
</evidence>
<accession>A0ACC2VTR3</accession>
<comment type="caution">
    <text evidence="1">The sequence shown here is derived from an EMBL/GenBank/DDBJ whole genome shotgun (WGS) entry which is preliminary data.</text>
</comment>
<name>A0ACC2VTR3_9TREE</name>
<keyword evidence="2" id="KW-1185">Reference proteome</keyword>
<gene>
    <name evidence="1" type="ORF">QFC21_002885</name>
</gene>
<protein>
    <submittedName>
        <fullName evidence="1">Uncharacterized protein</fullName>
    </submittedName>
</protein>
<evidence type="ECO:0000313" key="1">
    <source>
        <dbReference type="EMBL" id="KAJ9102485.1"/>
    </source>
</evidence>
<sequence length="313" mass="33985">MALTILLYKALPALAKAFEVLEKMINHLHFLPLTTTLLAITSRLFVITIDVSAYVIQYRAATQELSTVDQSGARTLQPGNPKEKNRDHALLQLEDVVGMMVSGRLPSDRISTAQQQLEAKLSSLKESSVNAETRTLHSNSKSLAESKATMMEMDGEDFGEAIVLPRPATSSHIVSAIRVPPMPIVPVVLDPPSSPDETNVAPLPSRKSISKSRKMPRIPSESDKSHDPLQISSIAVFDLTKPVGEEAPPIPPHPSQKIMAKKRLADSETASTTKPTKRAISAADVEDTSGATVKVKKKKTKKGQDLMDDIFGL</sequence>
<reference evidence="1" key="1">
    <citation type="submission" date="2023-04" db="EMBL/GenBank/DDBJ databases">
        <title>Draft Genome sequencing of Naganishia species isolated from polar environments using Oxford Nanopore Technology.</title>
        <authorList>
            <person name="Leo P."/>
            <person name="Venkateswaran K."/>
        </authorList>
    </citation>
    <scope>NUCLEOTIDE SEQUENCE</scope>
    <source>
        <strain evidence="1">MNA-CCFEE 5423</strain>
    </source>
</reference>
<proteinExistence type="predicted"/>
<organism evidence="1 2">
    <name type="scientific">Naganishia friedmannii</name>
    <dbReference type="NCBI Taxonomy" id="89922"/>
    <lineage>
        <taxon>Eukaryota</taxon>
        <taxon>Fungi</taxon>
        <taxon>Dikarya</taxon>
        <taxon>Basidiomycota</taxon>
        <taxon>Agaricomycotina</taxon>
        <taxon>Tremellomycetes</taxon>
        <taxon>Filobasidiales</taxon>
        <taxon>Filobasidiaceae</taxon>
        <taxon>Naganishia</taxon>
    </lineage>
</organism>
<dbReference type="Proteomes" id="UP001227268">
    <property type="component" value="Unassembled WGS sequence"/>
</dbReference>